<dbReference type="NCBIfam" id="TIGR01469">
    <property type="entry name" value="cobA_cysG_Cterm"/>
    <property type="match status" value="1"/>
</dbReference>
<keyword evidence="4" id="KW-0949">S-adenosyl-L-methionine</keyword>
<dbReference type="EMBL" id="JBDXSU010000007">
    <property type="protein sequence ID" value="MFB5190754.1"/>
    <property type="molecule type" value="Genomic_DNA"/>
</dbReference>
<keyword evidence="3 6" id="KW-0808">Transferase</keyword>
<dbReference type="CDD" id="cd11642">
    <property type="entry name" value="SUMT"/>
    <property type="match status" value="1"/>
</dbReference>
<evidence type="ECO:0000256" key="1">
    <source>
        <dbReference type="ARBA" id="ARBA00012162"/>
    </source>
</evidence>
<dbReference type="NCBIfam" id="NF004790">
    <property type="entry name" value="PRK06136.1"/>
    <property type="match status" value="1"/>
</dbReference>
<evidence type="ECO:0000256" key="5">
    <source>
        <dbReference type="ARBA" id="ARBA00023244"/>
    </source>
</evidence>
<dbReference type="InterPro" id="IPR000878">
    <property type="entry name" value="4pyrrol_Mease"/>
</dbReference>
<reference evidence="8 9" key="1">
    <citation type="journal article" date="2024" name="Int. J. Mol. Sci.">
        <title>Exploration of Alicyclobacillus spp. Genome in Search of Antibiotic Resistance.</title>
        <authorList>
            <person name="Bucka-Kolendo J."/>
            <person name="Kiousi D.E."/>
            <person name="Dekowska A."/>
            <person name="Mikolajczuk-Szczyrba A."/>
            <person name="Karadedos D.M."/>
            <person name="Michael P."/>
            <person name="Galanis A."/>
            <person name="Sokolowska B."/>
        </authorList>
    </citation>
    <scope>NUCLEOTIDE SEQUENCE [LARGE SCALE GENOMIC DNA]</scope>
    <source>
        <strain evidence="8 9">KKP 3000</strain>
    </source>
</reference>
<gene>
    <name evidence="8" type="primary">cobA</name>
    <name evidence="8" type="ORF">KKP3000_004240</name>
</gene>
<evidence type="ECO:0000259" key="7">
    <source>
        <dbReference type="Pfam" id="PF00590"/>
    </source>
</evidence>
<dbReference type="PROSITE" id="PS00840">
    <property type="entry name" value="SUMT_2"/>
    <property type="match status" value="1"/>
</dbReference>
<evidence type="ECO:0000313" key="8">
    <source>
        <dbReference type="EMBL" id="MFB5190754.1"/>
    </source>
</evidence>
<keyword evidence="9" id="KW-1185">Reference proteome</keyword>
<dbReference type="EC" id="2.1.1.107" evidence="1"/>
<dbReference type="InterPro" id="IPR050161">
    <property type="entry name" value="Siro_Cobalamin_biosynth"/>
</dbReference>
<dbReference type="InterPro" id="IPR014777">
    <property type="entry name" value="4pyrrole_Mease_sub1"/>
</dbReference>
<dbReference type="InterPro" id="IPR006366">
    <property type="entry name" value="CobA/CysG_C"/>
</dbReference>
<dbReference type="Pfam" id="PF00590">
    <property type="entry name" value="TP_methylase"/>
    <property type="match status" value="1"/>
</dbReference>
<dbReference type="GO" id="GO:0032259">
    <property type="term" value="P:methylation"/>
    <property type="evidence" value="ECO:0007669"/>
    <property type="project" value="UniProtKB-KW"/>
</dbReference>
<dbReference type="PANTHER" id="PTHR45790:SF3">
    <property type="entry name" value="S-ADENOSYL-L-METHIONINE-DEPENDENT UROPORPHYRINOGEN III METHYLTRANSFERASE, CHLOROPLASTIC"/>
    <property type="match status" value="1"/>
</dbReference>
<dbReference type="SUPFAM" id="SSF53790">
    <property type="entry name" value="Tetrapyrrole methylase"/>
    <property type="match status" value="1"/>
</dbReference>
<dbReference type="GO" id="GO:0004851">
    <property type="term" value="F:uroporphyrin-III C-methyltransferase activity"/>
    <property type="evidence" value="ECO:0007669"/>
    <property type="project" value="UniProtKB-EC"/>
</dbReference>
<dbReference type="Proteomes" id="UP001579974">
    <property type="component" value="Unassembled WGS sequence"/>
</dbReference>
<evidence type="ECO:0000313" key="9">
    <source>
        <dbReference type="Proteomes" id="UP001579974"/>
    </source>
</evidence>
<evidence type="ECO:0000256" key="4">
    <source>
        <dbReference type="ARBA" id="ARBA00022691"/>
    </source>
</evidence>
<name>A0ABV5AEU8_9BACL</name>
<comment type="similarity">
    <text evidence="6">Belongs to the precorrin methyltransferase family.</text>
</comment>
<dbReference type="InterPro" id="IPR035996">
    <property type="entry name" value="4pyrrol_Methylase_sf"/>
</dbReference>
<keyword evidence="2 6" id="KW-0489">Methyltransferase</keyword>
<dbReference type="InterPro" id="IPR003043">
    <property type="entry name" value="Uropor_MeTrfase_CS"/>
</dbReference>
<keyword evidence="5" id="KW-0627">Porphyrin biosynthesis</keyword>
<evidence type="ECO:0000256" key="2">
    <source>
        <dbReference type="ARBA" id="ARBA00022603"/>
    </source>
</evidence>
<proteinExistence type="inferred from homology"/>
<dbReference type="InterPro" id="IPR014776">
    <property type="entry name" value="4pyrrole_Mease_sub2"/>
</dbReference>
<dbReference type="Gene3D" id="3.40.1010.10">
    <property type="entry name" value="Cobalt-precorrin-4 Transmethylase, Domain 1"/>
    <property type="match status" value="1"/>
</dbReference>
<evidence type="ECO:0000256" key="6">
    <source>
        <dbReference type="RuleBase" id="RU003960"/>
    </source>
</evidence>
<feature type="domain" description="Tetrapyrrole methylase" evidence="7">
    <location>
        <begin position="6"/>
        <end position="215"/>
    </location>
</feature>
<organism evidence="8 9">
    <name type="scientific">Alicyclobacillus fastidiosus</name>
    <dbReference type="NCBI Taxonomy" id="392011"/>
    <lineage>
        <taxon>Bacteria</taxon>
        <taxon>Bacillati</taxon>
        <taxon>Bacillota</taxon>
        <taxon>Bacilli</taxon>
        <taxon>Bacillales</taxon>
        <taxon>Alicyclobacillaceae</taxon>
        <taxon>Alicyclobacillus</taxon>
    </lineage>
</organism>
<evidence type="ECO:0000256" key="3">
    <source>
        <dbReference type="ARBA" id="ARBA00022679"/>
    </source>
</evidence>
<sequence length="264" mass="28106">MKMGRVFLVGAGPGDPGLLTLKAKSVLERADVVVYDRLVSQPILHIAPDTAEMIYVGKSTDHHTLPQREIDALLVQKAKAGHTVVRLKGGDPFIFGRGAEEAEALRAHGVPYEVVPGVSSVTAAPAYAGIPLTHRTLAAGFHVVTGHECLQSTGTPWELLARSSQTVVILMGMGNLREIADRLVQFGRAGDTPVAVVHMGTTPEQETVVGTLESIADIVAQRGIEPPAVIVVGDVVKLHSLLHWFDPRSTSHDEHVVRAGATSL</sequence>
<dbReference type="PROSITE" id="PS00839">
    <property type="entry name" value="SUMT_1"/>
    <property type="match status" value="1"/>
</dbReference>
<dbReference type="PANTHER" id="PTHR45790">
    <property type="entry name" value="SIROHEME SYNTHASE-RELATED"/>
    <property type="match status" value="1"/>
</dbReference>
<dbReference type="Gene3D" id="3.30.950.10">
    <property type="entry name" value="Methyltransferase, Cobalt-precorrin-4 Transmethylase, Domain 2"/>
    <property type="match status" value="1"/>
</dbReference>
<protein>
    <recommendedName>
        <fullName evidence="1">uroporphyrinogen-III C-methyltransferase</fullName>
        <ecNumber evidence="1">2.1.1.107</ecNumber>
    </recommendedName>
</protein>
<accession>A0ABV5AEU8</accession>
<comment type="caution">
    <text evidence="8">The sequence shown here is derived from an EMBL/GenBank/DDBJ whole genome shotgun (WGS) entry which is preliminary data.</text>
</comment>